<comment type="subcellular location">
    <subcellularLocation>
        <location evidence="1">Nucleus</location>
    </subcellularLocation>
</comment>
<dbReference type="OrthoDB" id="26282at2759"/>
<keyword evidence="6" id="KW-1185">Reference proteome</keyword>
<proteinExistence type="predicted"/>
<comment type="caution">
    <text evidence="5">The sequence shown here is derived from an EMBL/GenBank/DDBJ whole genome shotgun (WGS) entry which is preliminary data.</text>
</comment>
<dbReference type="InterPro" id="IPR045243">
    <property type="entry name" value="Rna14-like"/>
</dbReference>
<gene>
    <name evidence="5" type="primary">CSTF3_2</name>
    <name evidence="5" type="ORF">OS493_017625</name>
</gene>
<dbReference type="GO" id="GO:0003729">
    <property type="term" value="F:mRNA binding"/>
    <property type="evidence" value="ECO:0007669"/>
    <property type="project" value="TreeGrafter"/>
</dbReference>
<dbReference type="Proteomes" id="UP001163046">
    <property type="component" value="Unassembled WGS sequence"/>
</dbReference>
<evidence type="ECO:0000313" key="6">
    <source>
        <dbReference type="Proteomes" id="UP001163046"/>
    </source>
</evidence>
<name>A0A9W9ZCF8_9CNID</name>
<evidence type="ECO:0000313" key="5">
    <source>
        <dbReference type="EMBL" id="KAJ7379127.1"/>
    </source>
</evidence>
<dbReference type="InterPro" id="IPR008847">
    <property type="entry name" value="Suf"/>
</dbReference>
<dbReference type="Pfam" id="PF05843">
    <property type="entry name" value="Suf"/>
    <property type="match status" value="1"/>
</dbReference>
<dbReference type="Gene3D" id="1.25.40.10">
    <property type="entry name" value="Tetratricopeptide repeat domain"/>
    <property type="match status" value="1"/>
</dbReference>
<keyword evidence="2" id="KW-0677">Repeat</keyword>
<dbReference type="GO" id="GO:0031124">
    <property type="term" value="P:mRNA 3'-end processing"/>
    <property type="evidence" value="ECO:0007669"/>
    <property type="project" value="InterPro"/>
</dbReference>
<evidence type="ECO:0000256" key="1">
    <source>
        <dbReference type="ARBA" id="ARBA00004123"/>
    </source>
</evidence>
<protein>
    <submittedName>
        <fullName evidence="5">Cleavage stimulation factor subunit 3</fullName>
    </submittedName>
</protein>
<dbReference type="AlphaFoldDB" id="A0A9W9ZCF8"/>
<dbReference type="InterPro" id="IPR011990">
    <property type="entry name" value="TPR-like_helical_dom_sf"/>
</dbReference>
<reference evidence="5" key="1">
    <citation type="submission" date="2023-01" db="EMBL/GenBank/DDBJ databases">
        <title>Genome assembly of the deep-sea coral Lophelia pertusa.</title>
        <authorList>
            <person name="Herrera S."/>
            <person name="Cordes E."/>
        </authorList>
    </citation>
    <scope>NUCLEOTIDE SEQUENCE</scope>
    <source>
        <strain evidence="5">USNM1676648</strain>
        <tissue evidence="5">Polyp</tissue>
    </source>
</reference>
<accession>A0A9W9ZCF8</accession>
<keyword evidence="3" id="KW-0539">Nucleus</keyword>
<dbReference type="EMBL" id="MU826359">
    <property type="protein sequence ID" value="KAJ7379127.1"/>
    <property type="molecule type" value="Genomic_DNA"/>
</dbReference>
<evidence type="ECO:0000256" key="2">
    <source>
        <dbReference type="ARBA" id="ARBA00022737"/>
    </source>
</evidence>
<organism evidence="5 6">
    <name type="scientific">Desmophyllum pertusum</name>
    <dbReference type="NCBI Taxonomy" id="174260"/>
    <lineage>
        <taxon>Eukaryota</taxon>
        <taxon>Metazoa</taxon>
        <taxon>Cnidaria</taxon>
        <taxon>Anthozoa</taxon>
        <taxon>Hexacorallia</taxon>
        <taxon>Scleractinia</taxon>
        <taxon>Caryophylliina</taxon>
        <taxon>Caryophylliidae</taxon>
        <taxon>Desmophyllum</taxon>
    </lineage>
</organism>
<dbReference type="GO" id="GO:0005634">
    <property type="term" value="C:nucleus"/>
    <property type="evidence" value="ECO:0007669"/>
    <property type="project" value="UniProtKB-SubCell"/>
</dbReference>
<dbReference type="PANTHER" id="PTHR19980:SF0">
    <property type="entry name" value="CLEAVAGE STIMULATION FACTOR SUBUNIT 3"/>
    <property type="match status" value="1"/>
</dbReference>
<sequence length="81" mass="9650">MVVSHFGVKTERGIKAELRLQHHPYDTESWGVLIREAQNTPLETSRVLCEKLVRRFPNAGRYWRLYIEQEVFRICSLFKLC</sequence>
<feature type="domain" description="Suppressor of forked" evidence="4">
    <location>
        <begin position="15"/>
        <end position="71"/>
    </location>
</feature>
<dbReference type="SUPFAM" id="SSF48452">
    <property type="entry name" value="TPR-like"/>
    <property type="match status" value="1"/>
</dbReference>
<dbReference type="PANTHER" id="PTHR19980">
    <property type="entry name" value="RNA CLEAVAGE STIMULATION FACTOR"/>
    <property type="match status" value="1"/>
</dbReference>
<evidence type="ECO:0000256" key="3">
    <source>
        <dbReference type="ARBA" id="ARBA00023242"/>
    </source>
</evidence>
<evidence type="ECO:0000259" key="4">
    <source>
        <dbReference type="Pfam" id="PF05843"/>
    </source>
</evidence>